<feature type="region of interest" description="Disordered" evidence="1">
    <location>
        <begin position="265"/>
        <end position="371"/>
    </location>
</feature>
<keyword evidence="2" id="KW-0830">Ubiquinone</keyword>
<feature type="non-terminal residue" evidence="2">
    <location>
        <position position="1"/>
    </location>
</feature>
<protein>
    <submittedName>
        <fullName evidence="2">NADH-ubiquinone oxidoreductase chain M</fullName>
        <ecNumber evidence="2">1.6.5.3</ecNumber>
    </submittedName>
</protein>
<dbReference type="GO" id="GO:0016491">
    <property type="term" value="F:oxidoreductase activity"/>
    <property type="evidence" value="ECO:0007669"/>
    <property type="project" value="UniProtKB-KW"/>
</dbReference>
<dbReference type="EC" id="1.6.5.3" evidence="2"/>
<evidence type="ECO:0000256" key="1">
    <source>
        <dbReference type="SAM" id="MobiDB-lite"/>
    </source>
</evidence>
<organism evidence="2">
    <name type="scientific">uncultured Gemmatimonadota bacterium</name>
    <dbReference type="NCBI Taxonomy" id="203437"/>
    <lineage>
        <taxon>Bacteria</taxon>
        <taxon>Pseudomonadati</taxon>
        <taxon>Gemmatimonadota</taxon>
        <taxon>environmental samples</taxon>
    </lineage>
</organism>
<feature type="compositionally biased region" description="Basic and acidic residues" evidence="1">
    <location>
        <begin position="7"/>
        <end position="16"/>
    </location>
</feature>
<dbReference type="EMBL" id="CADCTW010000216">
    <property type="protein sequence ID" value="CAA9364195.1"/>
    <property type="molecule type" value="Genomic_DNA"/>
</dbReference>
<name>A0A6J4MMX6_9BACT</name>
<proteinExistence type="predicted"/>
<keyword evidence="2" id="KW-0560">Oxidoreductase</keyword>
<feature type="region of interest" description="Disordered" evidence="1">
    <location>
        <begin position="458"/>
        <end position="535"/>
    </location>
</feature>
<sequence>ELLSESLDPHLPDRVPHGGRPGGVPVGRAQREADGSRRRAGRARRLHPALLRLRPQGVVHDERGEERAHGGAARRHHARLHAVRGLHLVPRVGDPLPHRAGRDLALHGAAHHPPPPADGAGVVDVHPRPRAGLLRLAAGAHGGRGGGVRVAGPLPVLHVLGDGADPDVLPDRDLGRQGAHLRGGQVLSVHGGGLAADAGGHPVPVLALQRHHRRGDRQLLVLRLPDAGADRHRADDALPGVRAGLRGQGAHLPLPHLAAARARAGAHGGVGGAGGRAAQDGDVRLHPLRPPALPGRVGQRGGGEVGDDPGAGGDHLRGAGGGGAAQRQEAGGVHLGGPPGFRDPGRVRLQPAGDAGGAARDDRPRPLHPHAVLPAGDAVRAASFVRDRRLRRAGGLAPRVLHPAGVRGHDHHRAAGHERLRERVPGAAGDVPDQPVRRADRRHGGDLRLVLHAAHGAADDLQRAGPAGQPPRAGLERARARHPPAAGRADPVAGRVPQARTGPHGARREARARAGRCFAPPPGLRRPGRRRRPTV</sequence>
<reference evidence="2" key="1">
    <citation type="submission" date="2020-02" db="EMBL/GenBank/DDBJ databases">
        <authorList>
            <person name="Meier V. D."/>
        </authorList>
    </citation>
    <scope>NUCLEOTIDE SEQUENCE</scope>
    <source>
        <strain evidence="2">AVDCRST_MAG68</strain>
    </source>
</reference>
<feature type="compositionally biased region" description="Basic residues" evidence="1">
    <location>
        <begin position="526"/>
        <end position="535"/>
    </location>
</feature>
<feature type="region of interest" description="Disordered" evidence="1">
    <location>
        <begin position="1"/>
        <end position="45"/>
    </location>
</feature>
<accession>A0A6J4MMX6</accession>
<feature type="compositionally biased region" description="Gly residues" evidence="1">
    <location>
        <begin position="266"/>
        <end position="275"/>
    </location>
</feature>
<evidence type="ECO:0000313" key="2">
    <source>
        <dbReference type="EMBL" id="CAA9364195.1"/>
    </source>
</evidence>
<feature type="non-terminal residue" evidence="2">
    <location>
        <position position="535"/>
    </location>
</feature>
<dbReference type="AlphaFoldDB" id="A0A6J4MMX6"/>
<gene>
    <name evidence="2" type="ORF">AVDCRST_MAG68-4679</name>
</gene>
<feature type="compositionally biased region" description="Gly residues" evidence="1">
    <location>
        <begin position="298"/>
        <end position="324"/>
    </location>
</feature>